<keyword evidence="2" id="KW-1185">Reference proteome</keyword>
<dbReference type="GeneID" id="55969871"/>
<proteinExistence type="predicted"/>
<dbReference type="Proteomes" id="UP000749293">
    <property type="component" value="Unassembled WGS sequence"/>
</dbReference>
<accession>A0A9P5D7S3</accession>
<organism evidence="1 2">
    <name type="scientific">Geosmithia morbida</name>
    <dbReference type="NCBI Taxonomy" id="1094350"/>
    <lineage>
        <taxon>Eukaryota</taxon>
        <taxon>Fungi</taxon>
        <taxon>Dikarya</taxon>
        <taxon>Ascomycota</taxon>
        <taxon>Pezizomycotina</taxon>
        <taxon>Sordariomycetes</taxon>
        <taxon>Hypocreomycetidae</taxon>
        <taxon>Hypocreales</taxon>
        <taxon>Bionectriaceae</taxon>
        <taxon>Geosmithia</taxon>
    </lineage>
</organism>
<protein>
    <submittedName>
        <fullName evidence="1">Uncharacterized protein</fullName>
    </submittedName>
</protein>
<comment type="caution">
    <text evidence="1">The sequence shown here is derived from an EMBL/GenBank/DDBJ whole genome shotgun (WGS) entry which is preliminary data.</text>
</comment>
<evidence type="ECO:0000313" key="1">
    <source>
        <dbReference type="EMBL" id="KAF4124804.1"/>
    </source>
</evidence>
<evidence type="ECO:0000313" key="2">
    <source>
        <dbReference type="Proteomes" id="UP000749293"/>
    </source>
</evidence>
<reference evidence="1" key="1">
    <citation type="submission" date="2020-03" db="EMBL/GenBank/DDBJ databases">
        <title>Site-based positive gene gene selection in Geosmithia morbida across the United States reveals a broad range of putative effectors and factors for local host and environmental adapation.</title>
        <authorList>
            <person name="Onufrak A."/>
            <person name="Murdoch R.W."/>
            <person name="Gazis R."/>
            <person name="Huff M."/>
            <person name="Staton M."/>
            <person name="Klingeman W."/>
            <person name="Hadziabdic D."/>
        </authorList>
    </citation>
    <scope>NUCLEOTIDE SEQUENCE</scope>
    <source>
        <strain evidence="1">1262</strain>
    </source>
</reference>
<sequence length="185" mass="20922">MPLLPRLVERFASTEQDLSESNELRAIYAYEKIVGVLVAAFPHRDITRYMKVLIQGALNFYEDPSVGIDIGEVLFHMFHDLHHSLKLCMHPRPEPNTLPTMTGIIIWRTTLEGFLVELDRWDFGPVYKFYSFLCMVNNVNLAGTTYYLPYVPAKERGTTCPDAAKRGAQCFELVDSPASAAFTGA</sequence>
<dbReference type="AlphaFoldDB" id="A0A9P5D7S3"/>
<name>A0A9P5D7S3_9HYPO</name>
<gene>
    <name evidence="1" type="ORF">GMORB2_3643</name>
</gene>
<dbReference type="EMBL" id="JAANYQ010000003">
    <property type="protein sequence ID" value="KAF4124804.1"/>
    <property type="molecule type" value="Genomic_DNA"/>
</dbReference>
<dbReference type="RefSeq" id="XP_035323456.1">
    <property type="nucleotide sequence ID" value="XM_035465619.1"/>
</dbReference>